<feature type="transmembrane region" description="Helical" evidence="1">
    <location>
        <begin position="712"/>
        <end position="735"/>
    </location>
</feature>
<organism evidence="2 3">
    <name type="scientific">Archangium minus</name>
    <dbReference type="NCBI Taxonomy" id="83450"/>
    <lineage>
        <taxon>Bacteria</taxon>
        <taxon>Pseudomonadati</taxon>
        <taxon>Myxococcota</taxon>
        <taxon>Myxococcia</taxon>
        <taxon>Myxococcales</taxon>
        <taxon>Cystobacterineae</taxon>
        <taxon>Archangiaceae</taxon>
        <taxon>Archangium</taxon>
    </lineage>
</organism>
<feature type="transmembrane region" description="Helical" evidence="1">
    <location>
        <begin position="17"/>
        <end position="34"/>
    </location>
</feature>
<evidence type="ECO:0000256" key="1">
    <source>
        <dbReference type="SAM" id="Phobius"/>
    </source>
</evidence>
<gene>
    <name evidence="2" type="ORF">F0U60_17920</name>
</gene>
<protein>
    <recommendedName>
        <fullName evidence="4">Glycosyltransferase RgtA/B/C/D-like domain-containing protein</fullName>
    </recommendedName>
</protein>
<dbReference type="Proteomes" id="UP001611383">
    <property type="component" value="Chromosome"/>
</dbReference>
<feature type="transmembrane region" description="Helical" evidence="1">
    <location>
        <begin position="460"/>
        <end position="480"/>
    </location>
</feature>
<feature type="transmembrane region" description="Helical" evidence="1">
    <location>
        <begin position="486"/>
        <end position="505"/>
    </location>
</feature>
<feature type="transmembrane region" description="Helical" evidence="1">
    <location>
        <begin position="312"/>
        <end position="337"/>
    </location>
</feature>
<evidence type="ECO:0000313" key="2">
    <source>
        <dbReference type="EMBL" id="WNG45779.1"/>
    </source>
</evidence>
<feature type="transmembrane region" description="Helical" evidence="1">
    <location>
        <begin position="429"/>
        <end position="448"/>
    </location>
</feature>
<dbReference type="RefSeq" id="WP_395821292.1">
    <property type="nucleotide sequence ID" value="NZ_CP043494.1"/>
</dbReference>
<dbReference type="EMBL" id="CP043494">
    <property type="protein sequence ID" value="WNG45779.1"/>
    <property type="molecule type" value="Genomic_DNA"/>
</dbReference>
<feature type="transmembrane region" description="Helical" evidence="1">
    <location>
        <begin position="566"/>
        <end position="588"/>
    </location>
</feature>
<feature type="transmembrane region" description="Helical" evidence="1">
    <location>
        <begin position="250"/>
        <end position="272"/>
    </location>
</feature>
<feature type="transmembrane region" description="Helical" evidence="1">
    <location>
        <begin position="349"/>
        <end position="368"/>
    </location>
</feature>
<keyword evidence="1" id="KW-1133">Transmembrane helix</keyword>
<feature type="transmembrane region" description="Helical" evidence="1">
    <location>
        <begin position="687"/>
        <end position="706"/>
    </location>
</feature>
<keyword evidence="1" id="KW-0812">Transmembrane</keyword>
<name>A0ABY9WPQ1_9BACT</name>
<sequence length="891" mass="97934">MSDVPEKKPPYGWAPRALLGLAAVYLVFLAWFALRLQVRATVEAVGGAEPTLSLAVGEGKVPVPLQRASGVGENRLVLTHLPPASGASAEVRLWVGPTVHGGVIPHTDVRGDGDFAWSDQVGAFVSRQPGSRLQWQGVTSGLQLRVQGTGTLKVEWNGTEQLVPLDPAAATPALLTLPASRRLFLAQLPLWTRQLSFQGEQWGSPLHVALVFGNEVLLEREAAPDQGALTVKLSAGEQLSALGQFVGHTVWLYASCALLLLVYLLCGLAACARLLPRLAPHERWVVTPGVGFSLLALLTTSLSYLAPLRVGLPIAAGVILLALWAQRAWLLPALRALRESVTADRSDNAFLLATGLLSSAILFFPALIEGDWYLGHAYTDVFYYTNFAEKFLWTPMLKVAPHEEMSRYSEIVSLAVSAVLLRSDARSVYAVQGVVFWLLLPGMSWVLLRRMVAPVSSSGLTAARVGVVLTSFSAGIFFLFSQCYLAHYIFAFSLFWGVLLTMACLSDSASLAKAERWSLWIVTGIVYAFNVSIYPFQFLLPVAWAVVAVMARSAEVRRERIRELVFVGLVALVFLNVNASVILMFPAVRRFYGNFEMLNNIGKYIVFPFYKSPDFLVIAYGLRDFVLYSNTLSVWAREILGVDEGWTARLESIKQAYWTSGYVLTPFAGLLSGAGILACVRRSRKDLLFLLVTFVGFGAYLAYLAVKGETYAYGKLVMTLSAVVLLPLGLGITLAWESRFWRFTRPALFAFAVGFLVLNLASSSVESADSFVNRKSEELHKMRTHLPAIDIELKQLVRFMESEHERLGQPIGLSMQCRFQDFIQTDRDKVLMSRIDHLGWVLGGSAKQQGVPLYIVAFNEVGCGFSEPPALKNPLFRVLAPKQSEPSSAAR</sequence>
<feature type="transmembrane region" description="Helical" evidence="1">
    <location>
        <begin position="284"/>
        <end position="306"/>
    </location>
</feature>
<evidence type="ECO:0008006" key="4">
    <source>
        <dbReference type="Google" id="ProtNLM"/>
    </source>
</evidence>
<proteinExistence type="predicted"/>
<keyword evidence="1" id="KW-0472">Membrane</keyword>
<feature type="transmembrane region" description="Helical" evidence="1">
    <location>
        <begin position="656"/>
        <end position="680"/>
    </location>
</feature>
<feature type="transmembrane region" description="Helical" evidence="1">
    <location>
        <begin position="517"/>
        <end position="532"/>
    </location>
</feature>
<evidence type="ECO:0000313" key="3">
    <source>
        <dbReference type="Proteomes" id="UP001611383"/>
    </source>
</evidence>
<reference evidence="2 3" key="1">
    <citation type="submission" date="2019-08" db="EMBL/GenBank/DDBJ databases">
        <title>Archangium and Cystobacter genomes.</title>
        <authorList>
            <person name="Chen I.-C.K."/>
            <person name="Wielgoss S."/>
        </authorList>
    </citation>
    <scope>NUCLEOTIDE SEQUENCE [LARGE SCALE GENOMIC DNA]</scope>
    <source>
        <strain evidence="2 3">Cbm 6</strain>
    </source>
</reference>
<keyword evidence="3" id="KW-1185">Reference proteome</keyword>
<feature type="transmembrane region" description="Helical" evidence="1">
    <location>
        <begin position="747"/>
        <end position="765"/>
    </location>
</feature>
<accession>A0ABY9WPQ1</accession>